<dbReference type="RefSeq" id="WP_073043613.1">
    <property type="nucleotide sequence ID" value="NZ_FRCJ01000002.1"/>
</dbReference>
<dbReference type="OrthoDB" id="6058856at2"/>
<dbReference type="AlphaFoldDB" id="A0A1M7FK27"/>
<name>A0A1M7FK27_XYLRU</name>
<sequence>MKILLTGVETQNKGAELMLYAILQAIERKHPNAIIYLPSYRIPQGVNYISTKIDFRLLPFDRIEQKLKLAGIFRLLHLPYRLLPHSFALRKTDYYIDGSGFVFSDQFNITSKTIFTTRQLLDFLSNQGCRIIYLPQAFGPAQKKTTKEMLGVLSKYATLMMPREKISYDILQESGVVDMNKVKLFSDFTSIVDGVFPSRYEHLRNGICVIPNVQMINKGAITIEKYIALIERIILTCRESGKIVYLLNHEGEKDEQLCYRIKENLPHNIEVVTGINALEVKGLIGSAYLVVSSRFHGVASSLNSCVPCLATSWSHKYQELFKDYQLNDCVLPLDDEKQAIDKIHRMMDEDQNLKVRENLHNIVPHIKSKTREMWELIWNC</sequence>
<keyword evidence="2" id="KW-0808">Transferase</keyword>
<feature type="domain" description="Polysaccharide pyruvyl transferase" evidence="1">
    <location>
        <begin position="12"/>
        <end position="315"/>
    </location>
</feature>
<proteinExistence type="predicted"/>
<organism evidence="2 3">
    <name type="scientific">Xylanibacter ruminicola</name>
    <name type="common">Prevotella ruminicola</name>
    <dbReference type="NCBI Taxonomy" id="839"/>
    <lineage>
        <taxon>Bacteria</taxon>
        <taxon>Pseudomonadati</taxon>
        <taxon>Bacteroidota</taxon>
        <taxon>Bacteroidia</taxon>
        <taxon>Bacteroidales</taxon>
        <taxon>Prevotellaceae</taxon>
        <taxon>Xylanibacter</taxon>
    </lineage>
</organism>
<dbReference type="Pfam" id="PF04230">
    <property type="entry name" value="PS_pyruv_trans"/>
    <property type="match status" value="1"/>
</dbReference>
<protein>
    <submittedName>
        <fullName evidence="2">Polysaccharide pyruvyl transferase</fullName>
    </submittedName>
</protein>
<evidence type="ECO:0000313" key="3">
    <source>
        <dbReference type="Proteomes" id="UP000184280"/>
    </source>
</evidence>
<evidence type="ECO:0000313" key="2">
    <source>
        <dbReference type="EMBL" id="SHM04363.1"/>
    </source>
</evidence>
<dbReference type="PANTHER" id="PTHR36836">
    <property type="entry name" value="COLANIC ACID BIOSYNTHESIS PROTEIN WCAK"/>
    <property type="match status" value="1"/>
</dbReference>
<dbReference type="InterPro" id="IPR007345">
    <property type="entry name" value="Polysacch_pyruvyl_Trfase"/>
</dbReference>
<gene>
    <name evidence="2" type="ORF">SAMN04488494_1185</name>
</gene>
<dbReference type="Proteomes" id="UP000184280">
    <property type="component" value="Unassembled WGS sequence"/>
</dbReference>
<reference evidence="2 3" key="1">
    <citation type="submission" date="2016-11" db="EMBL/GenBank/DDBJ databases">
        <authorList>
            <person name="Jaros S."/>
            <person name="Januszkiewicz K."/>
            <person name="Wedrychowicz H."/>
        </authorList>
    </citation>
    <scope>NUCLEOTIDE SEQUENCE [LARGE SCALE GENOMIC DNA]</scope>
    <source>
        <strain evidence="2 3">BPI-34</strain>
    </source>
</reference>
<dbReference type="GO" id="GO:0016740">
    <property type="term" value="F:transferase activity"/>
    <property type="evidence" value="ECO:0007669"/>
    <property type="project" value="UniProtKB-KW"/>
</dbReference>
<dbReference type="EMBL" id="FRCJ01000002">
    <property type="protein sequence ID" value="SHM04363.1"/>
    <property type="molecule type" value="Genomic_DNA"/>
</dbReference>
<evidence type="ECO:0000259" key="1">
    <source>
        <dbReference type="Pfam" id="PF04230"/>
    </source>
</evidence>
<dbReference type="PANTHER" id="PTHR36836:SF1">
    <property type="entry name" value="COLANIC ACID BIOSYNTHESIS PROTEIN WCAK"/>
    <property type="match status" value="1"/>
</dbReference>
<accession>A0A1M7FK27</accession>